<dbReference type="Proteomes" id="UP000269199">
    <property type="component" value="Chromosome"/>
</dbReference>
<dbReference type="EMBL" id="CP024996">
    <property type="protein sequence ID" value="AYR22308.1"/>
    <property type="molecule type" value="Genomic_DNA"/>
</dbReference>
<dbReference type="RefSeq" id="WP_061789898.1">
    <property type="nucleotide sequence ID" value="NZ_CP024996.1"/>
</dbReference>
<dbReference type="AlphaFoldDB" id="A0AAD0U3W8"/>
<dbReference type="InterPro" id="IPR031832">
    <property type="entry name" value="DUF4747"/>
</dbReference>
<gene>
    <name evidence="1" type="ORF">RC54_00065</name>
</gene>
<protein>
    <submittedName>
        <fullName evidence="1">DUF4747 domain-containing protein</fullName>
    </submittedName>
</protein>
<evidence type="ECO:0000313" key="2">
    <source>
        <dbReference type="Proteomes" id="UP000269199"/>
    </source>
</evidence>
<evidence type="ECO:0000313" key="1">
    <source>
        <dbReference type="EMBL" id="AYR22308.1"/>
    </source>
</evidence>
<organism evidence="1 2">
    <name type="scientific">Herbaspirillum rubrisubalbicans</name>
    <dbReference type="NCBI Taxonomy" id="80842"/>
    <lineage>
        <taxon>Bacteria</taxon>
        <taxon>Pseudomonadati</taxon>
        <taxon>Pseudomonadota</taxon>
        <taxon>Betaproteobacteria</taxon>
        <taxon>Burkholderiales</taxon>
        <taxon>Oxalobacteraceae</taxon>
        <taxon>Herbaspirillum</taxon>
    </lineage>
</organism>
<reference evidence="1 2" key="1">
    <citation type="submission" date="2017-11" db="EMBL/GenBank/DDBJ databases">
        <title>Complete genome sequence of Herbaspirillum rubrisubalbicans DSM 11543.</title>
        <authorList>
            <person name="Chen M."/>
            <person name="An Q."/>
        </authorList>
    </citation>
    <scope>NUCLEOTIDE SEQUENCE [LARGE SCALE GENOMIC DNA]</scope>
    <source>
        <strain evidence="1 2">DSM 11543</strain>
    </source>
</reference>
<dbReference type="Pfam" id="PF15931">
    <property type="entry name" value="DUF4747"/>
    <property type="match status" value="1"/>
</dbReference>
<proteinExistence type="predicted"/>
<sequence length="291" mass="32658">MSRHRSLSISRINIVTHPHAPAAYLRLMQRAFHSGKSVAIRGTEHLMIGEMWYLDGAKPQAGVRGQLYRFTHIDRKAPWFNVEKNDVASDDELAQINIPENLRPNCEMFDFVFYPKGHAFYLESKNGSRSLSPGLAAKLLKVLFTDASIVSEFGEVEVNVFSDKEQLNKILKIPQLRRLVIEVTRPNADELGKAQEKVFRRLQNLNARKMKVEVLAESKESIVVDEDLQLVAKVAAAGNGKVIGKGYSRDGQQIEESTVDKPWTEAIRYDPNLQTSAEALVTATAHLPGHD</sequence>
<name>A0AAD0U3W8_9BURK</name>
<accession>A0AAD0U3W8</accession>